<feature type="region of interest" description="Disordered" evidence="1">
    <location>
        <begin position="387"/>
        <end position="424"/>
    </location>
</feature>
<feature type="region of interest" description="Disordered" evidence="1">
    <location>
        <begin position="173"/>
        <end position="207"/>
    </location>
</feature>
<dbReference type="PANTHER" id="PTHR31286:SF99">
    <property type="entry name" value="DUF4283 DOMAIN-CONTAINING PROTEIN"/>
    <property type="match status" value="1"/>
</dbReference>
<dbReference type="AlphaFoldDB" id="A0A6D2J5Q3"/>
<sequence length="424" mass="46659">MWKPRGAMYVMDLPRQFFMIRFELEEEYMAALTGGPWKAFGSYLMVQAWSPDFDPLKSEIETTPVWVRLLNIPVNFYHKAILMGIAKGLGKPVRVDDTTLNFERARFARVCVEVNLKKPLKGTVLVNGERYFVSYEGLTNICSLCSLYGHLVHSCPRKAHNPSPLVVTQTTQRSVSGQGVAPVDDGFTQVRRGRRSEPEGVRQEGTKNLERSAIKEGDSSNILLANRFGNLDVNMESAGNGVVDTTNVGGSVTEASRTRGSAANKEDFGNKENMDPSRKDQGEKSGEQVNEVVFNSKSGRGLKTKRPIQKGKKVGSGKSVEMGRPKQHTLIRPTRGLIFGLVHGNEAIEMSANGKRLRVEQTSPGRSGGFVVTESSELAKNGALVEHQRAASLDDPLEKMDDSHLDEHGVLDLASEEPMEKNGA</sequence>
<proteinExistence type="predicted"/>
<comment type="caution">
    <text evidence="3">The sequence shown here is derived from an EMBL/GenBank/DDBJ whole genome shotgun (WGS) entry which is preliminary data.</text>
</comment>
<feature type="region of interest" description="Disordered" evidence="1">
    <location>
        <begin position="242"/>
        <end position="326"/>
    </location>
</feature>
<feature type="compositionally biased region" description="Basic and acidic residues" evidence="1">
    <location>
        <begin position="195"/>
        <end position="207"/>
    </location>
</feature>
<protein>
    <recommendedName>
        <fullName evidence="2">DUF4283 domain-containing protein</fullName>
    </recommendedName>
</protein>
<evidence type="ECO:0000313" key="4">
    <source>
        <dbReference type="Proteomes" id="UP000467841"/>
    </source>
</evidence>
<feature type="compositionally biased region" description="Basic and acidic residues" evidence="1">
    <location>
        <begin position="264"/>
        <end position="286"/>
    </location>
</feature>
<dbReference type="Proteomes" id="UP000467841">
    <property type="component" value="Unassembled WGS sequence"/>
</dbReference>
<organism evidence="3 4">
    <name type="scientific">Microthlaspi erraticum</name>
    <dbReference type="NCBI Taxonomy" id="1685480"/>
    <lineage>
        <taxon>Eukaryota</taxon>
        <taxon>Viridiplantae</taxon>
        <taxon>Streptophyta</taxon>
        <taxon>Embryophyta</taxon>
        <taxon>Tracheophyta</taxon>
        <taxon>Spermatophyta</taxon>
        <taxon>Magnoliopsida</taxon>
        <taxon>eudicotyledons</taxon>
        <taxon>Gunneridae</taxon>
        <taxon>Pentapetalae</taxon>
        <taxon>rosids</taxon>
        <taxon>malvids</taxon>
        <taxon>Brassicales</taxon>
        <taxon>Brassicaceae</taxon>
        <taxon>Coluteocarpeae</taxon>
        <taxon>Microthlaspi</taxon>
    </lineage>
</organism>
<feature type="domain" description="DUF4283" evidence="2">
    <location>
        <begin position="1"/>
        <end position="55"/>
    </location>
</feature>
<evidence type="ECO:0000256" key="1">
    <source>
        <dbReference type="SAM" id="MobiDB-lite"/>
    </source>
</evidence>
<accession>A0A6D2J5Q3</accession>
<evidence type="ECO:0000313" key="3">
    <source>
        <dbReference type="EMBL" id="CAA7036312.1"/>
    </source>
</evidence>
<dbReference type="InterPro" id="IPR040256">
    <property type="entry name" value="At4g02000-like"/>
</dbReference>
<dbReference type="PANTHER" id="PTHR31286">
    <property type="entry name" value="GLYCINE-RICH CELL WALL STRUCTURAL PROTEIN 1.8-LIKE"/>
    <property type="match status" value="1"/>
</dbReference>
<feature type="compositionally biased region" description="Low complexity" evidence="1">
    <location>
        <begin position="242"/>
        <end position="253"/>
    </location>
</feature>
<keyword evidence="4" id="KW-1185">Reference proteome</keyword>
<reference evidence="3" key="1">
    <citation type="submission" date="2020-01" db="EMBL/GenBank/DDBJ databases">
        <authorList>
            <person name="Mishra B."/>
        </authorList>
    </citation>
    <scope>NUCLEOTIDE SEQUENCE [LARGE SCALE GENOMIC DNA]</scope>
</reference>
<gene>
    <name evidence="3" type="ORF">MERR_LOCUS23547</name>
</gene>
<dbReference type="OrthoDB" id="1748435at2759"/>
<feature type="compositionally biased region" description="Basic residues" evidence="1">
    <location>
        <begin position="300"/>
        <end position="315"/>
    </location>
</feature>
<dbReference type="InterPro" id="IPR025558">
    <property type="entry name" value="DUF4283"/>
</dbReference>
<dbReference type="Pfam" id="PF14111">
    <property type="entry name" value="DUF4283"/>
    <property type="match status" value="1"/>
</dbReference>
<evidence type="ECO:0000259" key="2">
    <source>
        <dbReference type="Pfam" id="PF14111"/>
    </source>
</evidence>
<dbReference type="EMBL" id="CACVBM020001163">
    <property type="protein sequence ID" value="CAA7036312.1"/>
    <property type="molecule type" value="Genomic_DNA"/>
</dbReference>
<name>A0A6D2J5Q3_9BRAS</name>
<feature type="compositionally biased region" description="Basic and acidic residues" evidence="1">
    <location>
        <begin position="396"/>
        <end position="410"/>
    </location>
</feature>